<gene>
    <name evidence="2" type="ORF">AALP_AAs60501U000100</name>
</gene>
<keyword evidence="3" id="KW-1185">Reference proteome</keyword>
<proteinExistence type="predicted"/>
<dbReference type="Pfam" id="PF22486">
    <property type="entry name" value="MATH_2"/>
    <property type="match status" value="2"/>
</dbReference>
<dbReference type="PROSITE" id="PS50144">
    <property type="entry name" value="MATH"/>
    <property type="match status" value="2"/>
</dbReference>
<name>A0A087G273_ARAAL</name>
<accession>A0A087G273</accession>
<dbReference type="SMART" id="SM00061">
    <property type="entry name" value="MATH"/>
    <property type="match status" value="2"/>
</dbReference>
<dbReference type="InterPro" id="IPR008974">
    <property type="entry name" value="TRAF-like"/>
</dbReference>
<dbReference type="Gramene" id="KFK23975">
    <property type="protein sequence ID" value="KFK23975"/>
    <property type="gene ID" value="AALP_AAs60501U000100"/>
</dbReference>
<dbReference type="OrthoDB" id="192247at2759"/>
<dbReference type="OMA" id="RIMDIQH"/>
<dbReference type="Proteomes" id="UP000029120">
    <property type="component" value="Unassembled WGS sequence"/>
</dbReference>
<evidence type="ECO:0000313" key="3">
    <source>
        <dbReference type="Proteomes" id="UP000029120"/>
    </source>
</evidence>
<dbReference type="CDD" id="cd00121">
    <property type="entry name" value="MATH"/>
    <property type="match status" value="2"/>
</dbReference>
<dbReference type="AlphaFoldDB" id="A0A087G273"/>
<protein>
    <recommendedName>
        <fullName evidence="1">MATH domain-containing protein</fullName>
    </recommendedName>
</protein>
<dbReference type="PANTHER" id="PTHR46162">
    <property type="entry name" value="TRAF-LIKE FAMILY PROTEIN"/>
    <property type="match status" value="1"/>
</dbReference>
<dbReference type="InterPro" id="IPR002083">
    <property type="entry name" value="MATH/TRAF_dom"/>
</dbReference>
<evidence type="ECO:0000259" key="1">
    <source>
        <dbReference type="PROSITE" id="PS50144"/>
    </source>
</evidence>
<evidence type="ECO:0000313" key="2">
    <source>
        <dbReference type="EMBL" id="KFK23975.1"/>
    </source>
</evidence>
<reference evidence="3" key="1">
    <citation type="journal article" date="2015" name="Nat. Plants">
        <title>Genome expansion of Arabis alpina linked with retrotransposition and reduced symmetric DNA methylation.</title>
        <authorList>
            <person name="Willing E.M."/>
            <person name="Rawat V."/>
            <person name="Mandakova T."/>
            <person name="Maumus F."/>
            <person name="James G.V."/>
            <person name="Nordstroem K.J."/>
            <person name="Becker C."/>
            <person name="Warthmann N."/>
            <person name="Chica C."/>
            <person name="Szarzynska B."/>
            <person name="Zytnicki M."/>
            <person name="Albani M.C."/>
            <person name="Kiefer C."/>
            <person name="Bergonzi S."/>
            <person name="Castaings L."/>
            <person name="Mateos J.L."/>
            <person name="Berns M.C."/>
            <person name="Bujdoso N."/>
            <person name="Piofczyk T."/>
            <person name="de Lorenzo L."/>
            <person name="Barrero-Sicilia C."/>
            <person name="Mateos I."/>
            <person name="Piednoel M."/>
            <person name="Hagmann J."/>
            <person name="Chen-Min-Tao R."/>
            <person name="Iglesias-Fernandez R."/>
            <person name="Schuster S.C."/>
            <person name="Alonso-Blanco C."/>
            <person name="Roudier F."/>
            <person name="Carbonero P."/>
            <person name="Paz-Ares J."/>
            <person name="Davis S.J."/>
            <person name="Pecinka A."/>
            <person name="Quesneville H."/>
            <person name="Colot V."/>
            <person name="Lysak M.A."/>
            <person name="Weigel D."/>
            <person name="Coupland G."/>
            <person name="Schneeberger K."/>
        </authorList>
    </citation>
    <scope>NUCLEOTIDE SEQUENCE [LARGE SCALE GENOMIC DNA]</scope>
    <source>
        <strain evidence="3">cv. Pajares</strain>
    </source>
</reference>
<dbReference type="Gene3D" id="2.60.210.10">
    <property type="entry name" value="Apoptosis, Tumor Necrosis Factor Receptor Associated Protein 2, Chain A"/>
    <property type="match status" value="2"/>
</dbReference>
<organism evidence="2 3">
    <name type="scientific">Arabis alpina</name>
    <name type="common">Alpine rock-cress</name>
    <dbReference type="NCBI Taxonomy" id="50452"/>
    <lineage>
        <taxon>Eukaryota</taxon>
        <taxon>Viridiplantae</taxon>
        <taxon>Streptophyta</taxon>
        <taxon>Embryophyta</taxon>
        <taxon>Tracheophyta</taxon>
        <taxon>Spermatophyta</taxon>
        <taxon>Magnoliopsida</taxon>
        <taxon>eudicotyledons</taxon>
        <taxon>Gunneridae</taxon>
        <taxon>Pentapetalae</taxon>
        <taxon>rosids</taxon>
        <taxon>malvids</taxon>
        <taxon>Brassicales</taxon>
        <taxon>Brassicaceae</taxon>
        <taxon>Arabideae</taxon>
        <taxon>Arabis</taxon>
    </lineage>
</organism>
<feature type="domain" description="MATH" evidence="1">
    <location>
        <begin position="154"/>
        <end position="266"/>
    </location>
</feature>
<dbReference type="SUPFAM" id="SSF49599">
    <property type="entry name" value="TRAF domain-like"/>
    <property type="match status" value="2"/>
</dbReference>
<dbReference type="eggNOG" id="KOG1987">
    <property type="taxonomic scope" value="Eukaryota"/>
</dbReference>
<dbReference type="EMBL" id="KL973520">
    <property type="protein sequence ID" value="KFK23975.1"/>
    <property type="molecule type" value="Genomic_DNA"/>
</dbReference>
<feature type="domain" description="MATH" evidence="1">
    <location>
        <begin position="23"/>
        <end position="138"/>
    </location>
</feature>
<dbReference type="PANTHER" id="PTHR46162:SF47">
    <property type="entry name" value="TRAF-LIKE FAMILY PROTEIN-RELATED"/>
    <property type="match status" value="1"/>
</dbReference>
<sequence>MGGSYSPVVPVSKIVQNWREHPPSSYSLKIHNFSQLENSTAYSDRKYQSRFFSSGGFNWRLVVYPKGNEKDNGNGFISMYVEIDNNSLMVFTPPTEVFAEIRFFVYNKKQNKYFTMQDVEVKRFNALRTVWGLPQVLSSVTNWEILSLNEKLRDPKFTWNVKNFSSLKENFYISNIFWIGGRKWVLKLYPNGESTSYGKWLSFFLHLAPKETLKADEKIYVQGYLRVLNPLGSNHSTHRLTHWQTASNQGWGWPQFVSLAAVRKVN</sequence>